<protein>
    <submittedName>
        <fullName evidence="2">Uncharacterized protein</fullName>
    </submittedName>
</protein>
<evidence type="ECO:0000313" key="2">
    <source>
        <dbReference type="EMBL" id="PWN43107.1"/>
    </source>
</evidence>
<dbReference type="RefSeq" id="XP_025370267.1">
    <property type="nucleotide sequence ID" value="XM_025510034.1"/>
</dbReference>
<evidence type="ECO:0000313" key="3">
    <source>
        <dbReference type="Proteomes" id="UP000245783"/>
    </source>
</evidence>
<organism evidence="2 3">
    <name type="scientific">Ceraceosorus guamensis</name>
    <dbReference type="NCBI Taxonomy" id="1522189"/>
    <lineage>
        <taxon>Eukaryota</taxon>
        <taxon>Fungi</taxon>
        <taxon>Dikarya</taxon>
        <taxon>Basidiomycota</taxon>
        <taxon>Ustilaginomycotina</taxon>
        <taxon>Exobasidiomycetes</taxon>
        <taxon>Ceraceosorales</taxon>
        <taxon>Ceraceosoraceae</taxon>
        <taxon>Ceraceosorus</taxon>
    </lineage>
</organism>
<accession>A0A316VZL7</accession>
<evidence type="ECO:0000256" key="1">
    <source>
        <dbReference type="SAM" id="MobiDB-lite"/>
    </source>
</evidence>
<dbReference type="AlphaFoldDB" id="A0A316VZL7"/>
<sequence length="118" mass="12729">MRRGCCWLCCTRSKGSVVACMDGMSCRNLSSAVTVASSFPNSKSLTRPTLAKACPEEARATRMTTYVVTSKSSRSCATATSNSRRISPRPRPRSKADHKASGSHSSLILALREAGWRS</sequence>
<feature type="region of interest" description="Disordered" evidence="1">
    <location>
        <begin position="74"/>
        <end position="106"/>
    </location>
</feature>
<gene>
    <name evidence="2" type="ORF">IE81DRAFT_104704</name>
</gene>
<keyword evidence="3" id="KW-1185">Reference proteome</keyword>
<dbReference type="Proteomes" id="UP000245783">
    <property type="component" value="Unassembled WGS sequence"/>
</dbReference>
<name>A0A316VZL7_9BASI</name>
<dbReference type="InParanoid" id="A0A316VZL7"/>
<dbReference type="EMBL" id="KZ819373">
    <property type="protein sequence ID" value="PWN43107.1"/>
    <property type="molecule type" value="Genomic_DNA"/>
</dbReference>
<reference evidence="2 3" key="1">
    <citation type="journal article" date="2018" name="Mol. Biol. Evol.">
        <title>Broad Genomic Sampling Reveals a Smut Pathogenic Ancestry of the Fungal Clade Ustilaginomycotina.</title>
        <authorList>
            <person name="Kijpornyongpan T."/>
            <person name="Mondo S.J."/>
            <person name="Barry K."/>
            <person name="Sandor L."/>
            <person name="Lee J."/>
            <person name="Lipzen A."/>
            <person name="Pangilinan J."/>
            <person name="LaButti K."/>
            <person name="Hainaut M."/>
            <person name="Henrissat B."/>
            <person name="Grigoriev I.V."/>
            <person name="Spatafora J.W."/>
            <person name="Aime M.C."/>
        </authorList>
    </citation>
    <scope>NUCLEOTIDE SEQUENCE [LARGE SCALE GENOMIC DNA]</scope>
    <source>
        <strain evidence="2 3">MCA 4658</strain>
    </source>
</reference>
<proteinExistence type="predicted"/>
<dbReference type="GeneID" id="37031904"/>